<protein>
    <recommendedName>
        <fullName evidence="4">NADH-quinone oxidoreductase</fullName>
        <ecNumber evidence="4">7.1.1.-</ecNumber>
    </recommendedName>
</protein>
<keyword evidence="2 3" id="KW-0813">Transport</keyword>
<dbReference type="InterPro" id="IPR037232">
    <property type="entry name" value="NADH_quin_OxRdtase_su_C/D-like"/>
</dbReference>
<organism evidence="6 7">
    <name type="scientific">Helicobacter ibis</name>
    <dbReference type="NCBI Taxonomy" id="2962633"/>
    <lineage>
        <taxon>Bacteria</taxon>
        <taxon>Pseudomonadati</taxon>
        <taxon>Campylobacterota</taxon>
        <taxon>Epsilonproteobacteria</taxon>
        <taxon>Campylobacterales</taxon>
        <taxon>Helicobacteraceae</taxon>
        <taxon>Helicobacter</taxon>
    </lineage>
</organism>
<accession>A0ABT4VCV1</accession>
<keyword evidence="6" id="KW-0560">Oxidoreductase</keyword>
<comment type="catalytic activity">
    <reaction evidence="4">
        <text>a quinone + NADH + 5 H(+)(in) = a quinol + NAD(+) + 4 H(+)(out)</text>
        <dbReference type="Rhea" id="RHEA:57888"/>
        <dbReference type="ChEBI" id="CHEBI:15378"/>
        <dbReference type="ChEBI" id="CHEBI:24646"/>
        <dbReference type="ChEBI" id="CHEBI:57540"/>
        <dbReference type="ChEBI" id="CHEBI:57945"/>
        <dbReference type="ChEBI" id="CHEBI:132124"/>
    </reaction>
</comment>
<evidence type="ECO:0000256" key="1">
    <source>
        <dbReference type="ARBA" id="ARBA00007569"/>
    </source>
</evidence>
<evidence type="ECO:0000256" key="2">
    <source>
        <dbReference type="ARBA" id="ARBA00022448"/>
    </source>
</evidence>
<comment type="function">
    <text evidence="4">NDH-1 shuttles electrons from NADH, via FMN and iron-sulfur (Fe-S) centers, to quinones in the respiratory chain.</text>
</comment>
<name>A0ABT4VCV1_9HELI</name>
<evidence type="ECO:0000259" key="5">
    <source>
        <dbReference type="Pfam" id="PF00329"/>
    </source>
</evidence>
<dbReference type="Proteomes" id="UP001210261">
    <property type="component" value="Unassembled WGS sequence"/>
</dbReference>
<dbReference type="EMBL" id="JAQHXR010000001">
    <property type="protein sequence ID" value="MDA3968525.1"/>
    <property type="molecule type" value="Genomic_DNA"/>
</dbReference>
<dbReference type="Pfam" id="PF00329">
    <property type="entry name" value="Complex1_30kDa"/>
    <property type="match status" value="1"/>
</dbReference>
<dbReference type="GO" id="GO:0050136">
    <property type="term" value="F:NADH dehydrogenase (quinone) (non-electrogenic) activity"/>
    <property type="evidence" value="ECO:0007669"/>
    <property type="project" value="UniProtKB-EC"/>
</dbReference>
<evidence type="ECO:0000256" key="4">
    <source>
        <dbReference type="RuleBase" id="RU003582"/>
    </source>
</evidence>
<dbReference type="InterPro" id="IPR020396">
    <property type="entry name" value="NADH_UbQ_OxRdtase_CS"/>
</dbReference>
<dbReference type="PANTHER" id="PTHR10884">
    <property type="entry name" value="NADH DEHYDROGENASE UBIQUINONE IRON-SULFUR PROTEIN 3"/>
    <property type="match status" value="1"/>
</dbReference>
<dbReference type="RefSeq" id="WP_271020810.1">
    <property type="nucleotide sequence ID" value="NZ_JAQHXR010000001.1"/>
</dbReference>
<comment type="similarity">
    <text evidence="1 3">Belongs to the complex I 30 kDa subunit family.</text>
</comment>
<dbReference type="PANTHER" id="PTHR10884:SF14">
    <property type="entry name" value="NADH DEHYDROGENASE [UBIQUINONE] IRON-SULFUR PROTEIN 3, MITOCHONDRIAL"/>
    <property type="match status" value="1"/>
</dbReference>
<reference evidence="6 7" key="1">
    <citation type="submission" date="2023-01" db="EMBL/GenBank/DDBJ databases">
        <title>Description of Helicobacter ibis sp. nov. isolated from faecal droppings of black-faced ibis (Theristicus melanopis).</title>
        <authorList>
            <person name="Lopez-Cantillo M."/>
            <person name="Vidal-Veuthey B."/>
            <person name="Mella A."/>
            <person name="De La Haba R."/>
            <person name="Collado L."/>
        </authorList>
    </citation>
    <scope>NUCLEOTIDE SEQUENCE [LARGE SCALE GENOMIC DNA]</scope>
    <source>
        <strain evidence="6 7">A82</strain>
    </source>
</reference>
<dbReference type="PROSITE" id="PS00542">
    <property type="entry name" value="COMPLEX1_30K"/>
    <property type="match status" value="1"/>
</dbReference>
<keyword evidence="7" id="KW-1185">Reference proteome</keyword>
<keyword evidence="3" id="KW-1278">Translocase</keyword>
<dbReference type="EC" id="7.1.1.-" evidence="4"/>
<dbReference type="NCBIfam" id="NF006304">
    <property type="entry name" value="PRK08491.1"/>
    <property type="match status" value="1"/>
</dbReference>
<evidence type="ECO:0000313" key="7">
    <source>
        <dbReference type="Proteomes" id="UP001210261"/>
    </source>
</evidence>
<dbReference type="InterPro" id="IPR001268">
    <property type="entry name" value="NADH_UbQ_OxRdtase_30kDa_su"/>
</dbReference>
<gene>
    <name evidence="6" type="ORF">PF021_02425</name>
</gene>
<feature type="domain" description="NADH:ubiquinone oxidoreductase 30kDa subunit" evidence="5">
    <location>
        <begin position="59"/>
        <end position="177"/>
    </location>
</feature>
<dbReference type="Gene3D" id="3.30.460.80">
    <property type="entry name" value="NADH:ubiquinone oxidoreductase, 30kDa subunit"/>
    <property type="match status" value="1"/>
</dbReference>
<dbReference type="NCBIfam" id="TIGR01961">
    <property type="entry name" value="NuoC_fam"/>
    <property type="match status" value="1"/>
</dbReference>
<proteinExistence type="inferred from homology"/>
<keyword evidence="4" id="KW-0874">Quinone</keyword>
<evidence type="ECO:0000313" key="6">
    <source>
        <dbReference type="EMBL" id="MDA3968525.1"/>
    </source>
</evidence>
<keyword evidence="3" id="KW-0520">NAD</keyword>
<comment type="caution">
    <text evidence="6">The sequence shown here is derived from an EMBL/GenBank/DDBJ whole genome shotgun (WGS) entry which is preliminary data.</text>
</comment>
<sequence length="264" mass="31446">MREYKPKANAQKEVYYKDRFYVSPRVPRYEVSNEIDLQVIRDLEGFVCETYIERDTCVVWIGKDNIVEALKIIKANGYETLSEMSAIDYLERDGGFEIFYQLLSFTHKRRLRVKTFLKENEEIESVSSIFSSANWSEREMYDMFGIMPLHHPYPKRILMPDDWVGHPLLKSYPLQGDESARWYEVDTIFGREYREVVGEEQRDSARVDRYDSTRFSRLGYEVKYGEVIDKDNEVKKPIMYQEEDGVLFVTKLTINNQKQLDKRK</sequence>
<evidence type="ECO:0000256" key="3">
    <source>
        <dbReference type="RuleBase" id="RU003456"/>
    </source>
</evidence>
<dbReference type="InterPro" id="IPR010218">
    <property type="entry name" value="NADH_DH_suC"/>
</dbReference>
<dbReference type="SUPFAM" id="SSF143243">
    <property type="entry name" value="Nqo5-like"/>
    <property type="match status" value="1"/>
</dbReference>